<dbReference type="AlphaFoldDB" id="A0A8J5USJ6"/>
<keyword evidence="9" id="KW-0472">Membrane</keyword>
<evidence type="ECO:0000256" key="1">
    <source>
        <dbReference type="ARBA" id="ARBA00001947"/>
    </source>
</evidence>
<dbReference type="EMBL" id="JAAOIC020000072">
    <property type="protein sequence ID" value="KAG8033900.1"/>
    <property type="molecule type" value="Genomic_DNA"/>
</dbReference>
<name>A0A8J5USJ6_9HYME</name>
<keyword evidence="7" id="KW-0862">Zinc</keyword>
<keyword evidence="9" id="KW-1133">Transmembrane helix</keyword>
<dbReference type="PROSITE" id="PS51885">
    <property type="entry name" value="NEPRILYSIN"/>
    <property type="match status" value="1"/>
</dbReference>
<reference evidence="12" key="2">
    <citation type="submission" date="2021-04" db="EMBL/GenBank/DDBJ databases">
        <title>Genome-wide patterns of bracovirus chromosomal integration into multiple host tissues during parasitism.</title>
        <authorList>
            <person name="Chebbi M.A.C."/>
        </authorList>
    </citation>
    <scope>NUCLEOTIDE SEQUENCE</scope>
    <source>
        <tissue evidence="12">Whole body</tissue>
    </source>
</reference>
<feature type="transmembrane region" description="Helical" evidence="9">
    <location>
        <begin position="7"/>
        <end position="27"/>
    </location>
</feature>
<feature type="domain" description="Peptidase M13 N-terminal" evidence="11">
    <location>
        <begin position="69"/>
        <end position="437"/>
    </location>
</feature>
<dbReference type="PANTHER" id="PTHR11733:SF167">
    <property type="entry name" value="FI17812P1-RELATED"/>
    <property type="match status" value="1"/>
</dbReference>
<keyword evidence="13" id="KW-1185">Reference proteome</keyword>
<dbReference type="InterPro" id="IPR018497">
    <property type="entry name" value="Peptidase_M13_C"/>
</dbReference>
<comment type="similarity">
    <text evidence="3">Belongs to the peptidase M13 family.</text>
</comment>
<dbReference type="Proteomes" id="UP000729913">
    <property type="component" value="Unassembled WGS sequence"/>
</dbReference>
<dbReference type="InterPro" id="IPR000718">
    <property type="entry name" value="Peptidase_M13"/>
</dbReference>
<evidence type="ECO:0000256" key="5">
    <source>
        <dbReference type="ARBA" id="ARBA00022723"/>
    </source>
</evidence>
<accession>A0A8J5USJ6</accession>
<dbReference type="GO" id="GO:0005886">
    <property type="term" value="C:plasma membrane"/>
    <property type="evidence" value="ECO:0007669"/>
    <property type="project" value="UniProtKB-SubCell"/>
</dbReference>
<reference evidence="12" key="1">
    <citation type="submission" date="2020-03" db="EMBL/GenBank/DDBJ databases">
        <authorList>
            <person name="Chebbi M.A."/>
            <person name="Drezen J.M."/>
        </authorList>
    </citation>
    <scope>NUCLEOTIDE SEQUENCE</scope>
    <source>
        <tissue evidence="12">Whole body</tissue>
    </source>
</reference>
<keyword evidence="8" id="KW-0482">Metalloprotease</keyword>
<dbReference type="CDD" id="cd08662">
    <property type="entry name" value="M13"/>
    <property type="match status" value="1"/>
</dbReference>
<dbReference type="Pfam" id="PF05649">
    <property type="entry name" value="Peptidase_M13_N"/>
    <property type="match status" value="1"/>
</dbReference>
<evidence type="ECO:0000313" key="12">
    <source>
        <dbReference type="EMBL" id="KAG8033900.1"/>
    </source>
</evidence>
<evidence type="ECO:0000313" key="13">
    <source>
        <dbReference type="Proteomes" id="UP000729913"/>
    </source>
</evidence>
<evidence type="ECO:0000256" key="7">
    <source>
        <dbReference type="ARBA" id="ARBA00022833"/>
    </source>
</evidence>
<keyword evidence="6" id="KW-0378">Hydrolase</keyword>
<protein>
    <submittedName>
        <fullName evidence="12">Uncharacterized protein</fullName>
    </submittedName>
</protein>
<comment type="caution">
    <text evidence="12">The sequence shown here is derived from an EMBL/GenBank/DDBJ whole genome shotgun (WGS) entry which is preliminary data.</text>
</comment>
<dbReference type="Pfam" id="PF01431">
    <property type="entry name" value="Peptidase_M13"/>
    <property type="match status" value="1"/>
</dbReference>
<dbReference type="GO" id="GO:0016485">
    <property type="term" value="P:protein processing"/>
    <property type="evidence" value="ECO:0007669"/>
    <property type="project" value="TreeGrafter"/>
</dbReference>
<dbReference type="GO" id="GO:0004222">
    <property type="term" value="F:metalloendopeptidase activity"/>
    <property type="evidence" value="ECO:0007669"/>
    <property type="project" value="InterPro"/>
</dbReference>
<gene>
    <name evidence="12" type="ORF">G9C98_008381</name>
</gene>
<keyword evidence="9" id="KW-0812">Transmembrane</keyword>
<dbReference type="PANTHER" id="PTHR11733">
    <property type="entry name" value="ZINC METALLOPROTEASE FAMILY M13 NEPRILYSIN-RELATED"/>
    <property type="match status" value="1"/>
</dbReference>
<evidence type="ECO:0000256" key="6">
    <source>
        <dbReference type="ARBA" id="ARBA00022801"/>
    </source>
</evidence>
<evidence type="ECO:0000256" key="3">
    <source>
        <dbReference type="ARBA" id="ARBA00007357"/>
    </source>
</evidence>
<evidence type="ECO:0000256" key="9">
    <source>
        <dbReference type="SAM" id="Phobius"/>
    </source>
</evidence>
<keyword evidence="5" id="KW-0479">Metal-binding</keyword>
<comment type="subcellular location">
    <subcellularLocation>
        <location evidence="2">Cell membrane</location>
        <topology evidence="2">Single-pass type II membrane protein</topology>
    </subcellularLocation>
</comment>
<dbReference type="GO" id="GO:0046872">
    <property type="term" value="F:metal ion binding"/>
    <property type="evidence" value="ECO:0007669"/>
    <property type="project" value="UniProtKB-KW"/>
</dbReference>
<evidence type="ECO:0000259" key="11">
    <source>
        <dbReference type="Pfam" id="PF05649"/>
    </source>
</evidence>
<dbReference type="OrthoDB" id="6475849at2759"/>
<sequence>MTVQDKSIFISVIFKIGVICLILPTIYSRIIGLTSPLGPINKCETDECKAERLETAALILKYRDKKTAPCDNILQHVCGNYEQSDQTHNYDFIESTRTAFKDKLIGEEMEWLDKSPVFKLIHDFYTVCMDEKAGGDKAWETLKSAINSLGGWPAIVDYHWKEADFNWIDFSSNAKKLGFKRGPFLNWAPKNDHDVSVLKFSLEMPSYLFEEGIDPDIMLHRQIYNELIFKMAIGFGPTDNNIEKDVDDTVEFEYALYNLTRYDTDIPKDMTIEELQKEYPSVDWSKFVEKTLTPFLDADDKPLLSVLSPVCMKKFFELMEKTPKRVQSTYGIWKAVQYAIPLLRGAYPKISEEFRELLNQDEINREAFCDEMTTNYADLAVGRFYLDHFESSKETVGNMFSIIKQKIIEMIKESKKLSEDEKNQGVEIMEKMDYTIGSSKKLSDLKELEKHYEDAKLVMDDFLQSVLNMNIFKMVKSHSNKRNAEKYFPQKLLLSGTPENFENHLYIPINMIPNLLFDNNLPMYLNFGAGGSMMAREMFTSVAHLGKKFAEDGKVIPDDQYKCFIQMTDNMTDPMVKEAFLESTLDEMLSLYIGFQAAYKAYHQYVAESGPELALPEVPYTVPQLFWMAFTQVFCFAKGQDIPVPKPFEGSDLDIMEYVTMTMMSNVPQISEDFQCPAGSRMNPEKKCTWW</sequence>
<feature type="domain" description="Peptidase M13 C-terminal" evidence="10">
    <location>
        <begin position="502"/>
        <end position="689"/>
    </location>
</feature>
<organism evidence="12 13">
    <name type="scientific">Cotesia typhae</name>
    <dbReference type="NCBI Taxonomy" id="2053667"/>
    <lineage>
        <taxon>Eukaryota</taxon>
        <taxon>Metazoa</taxon>
        <taxon>Ecdysozoa</taxon>
        <taxon>Arthropoda</taxon>
        <taxon>Hexapoda</taxon>
        <taxon>Insecta</taxon>
        <taxon>Pterygota</taxon>
        <taxon>Neoptera</taxon>
        <taxon>Endopterygota</taxon>
        <taxon>Hymenoptera</taxon>
        <taxon>Apocrita</taxon>
        <taxon>Ichneumonoidea</taxon>
        <taxon>Braconidae</taxon>
        <taxon>Microgastrinae</taxon>
        <taxon>Cotesia</taxon>
    </lineage>
</organism>
<comment type="cofactor">
    <cofactor evidence="1">
        <name>Zn(2+)</name>
        <dbReference type="ChEBI" id="CHEBI:29105"/>
    </cofactor>
</comment>
<proteinExistence type="inferred from homology"/>
<evidence type="ECO:0000256" key="8">
    <source>
        <dbReference type="ARBA" id="ARBA00023049"/>
    </source>
</evidence>
<evidence type="ECO:0000256" key="2">
    <source>
        <dbReference type="ARBA" id="ARBA00004401"/>
    </source>
</evidence>
<evidence type="ECO:0000259" key="10">
    <source>
        <dbReference type="Pfam" id="PF01431"/>
    </source>
</evidence>
<evidence type="ECO:0000256" key="4">
    <source>
        <dbReference type="ARBA" id="ARBA00022670"/>
    </source>
</evidence>
<keyword evidence="4" id="KW-0645">Protease</keyword>
<dbReference type="InterPro" id="IPR008753">
    <property type="entry name" value="Peptidase_M13_N"/>
</dbReference>